<gene>
    <name evidence="2" type="ORF">GQ466_01790</name>
</gene>
<keyword evidence="3" id="KW-1185">Reference proteome</keyword>
<dbReference type="AlphaFoldDB" id="A0A6I4W254"/>
<dbReference type="Proteomes" id="UP000431901">
    <property type="component" value="Unassembled WGS sequence"/>
</dbReference>
<comment type="caution">
    <text evidence="2">The sequence shown here is derived from an EMBL/GenBank/DDBJ whole genome shotgun (WGS) entry which is preliminary data.</text>
</comment>
<evidence type="ECO:0000313" key="2">
    <source>
        <dbReference type="EMBL" id="MXQ62760.1"/>
    </source>
</evidence>
<name>A0A6I4W254_9ACTN</name>
<feature type="region of interest" description="Disordered" evidence="1">
    <location>
        <begin position="1"/>
        <end position="49"/>
    </location>
</feature>
<dbReference type="EMBL" id="WUTW01000001">
    <property type="protein sequence ID" value="MXQ62760.1"/>
    <property type="molecule type" value="Genomic_DNA"/>
</dbReference>
<sequence>MTELPVGDDHEAPRPGGGTAAPAPAAKRHPADEGPGSAQLMDATKWITR</sequence>
<reference evidence="2 3" key="1">
    <citation type="submission" date="2019-12" db="EMBL/GenBank/DDBJ databases">
        <title>Nocardia macrotermitis sp. nov. and Nocardia aurantia sp. nov., isolated from the gut of the fungus growing-termite Macrotermes natalensis.</title>
        <authorList>
            <person name="Christine B."/>
            <person name="Rene B."/>
        </authorList>
    </citation>
    <scope>NUCLEOTIDE SEQUENCE [LARGE SCALE GENOMIC DNA]</scope>
    <source>
        <strain evidence="2 3">DSM 102126</strain>
    </source>
</reference>
<evidence type="ECO:0000313" key="3">
    <source>
        <dbReference type="Proteomes" id="UP000431901"/>
    </source>
</evidence>
<protein>
    <submittedName>
        <fullName evidence="2">Uncharacterized protein</fullName>
    </submittedName>
</protein>
<evidence type="ECO:0000256" key="1">
    <source>
        <dbReference type="SAM" id="MobiDB-lite"/>
    </source>
</evidence>
<dbReference type="RefSeq" id="WP_161101006.1">
    <property type="nucleotide sequence ID" value="NZ_JBHLYI010000002.1"/>
</dbReference>
<accession>A0A6I4W254</accession>
<proteinExistence type="predicted"/>
<organism evidence="2 3">
    <name type="scientific">Actinomadura rayongensis</name>
    <dbReference type="NCBI Taxonomy" id="1429076"/>
    <lineage>
        <taxon>Bacteria</taxon>
        <taxon>Bacillati</taxon>
        <taxon>Actinomycetota</taxon>
        <taxon>Actinomycetes</taxon>
        <taxon>Streptosporangiales</taxon>
        <taxon>Thermomonosporaceae</taxon>
        <taxon>Actinomadura</taxon>
    </lineage>
</organism>